<evidence type="ECO:0000313" key="5">
    <source>
        <dbReference type="Proteomes" id="UP001353858"/>
    </source>
</evidence>
<keyword evidence="3" id="KW-0732">Signal</keyword>
<evidence type="ECO:0000256" key="2">
    <source>
        <dbReference type="SAM" id="Phobius"/>
    </source>
</evidence>
<feature type="signal peptide" evidence="3">
    <location>
        <begin position="1"/>
        <end position="20"/>
    </location>
</feature>
<evidence type="ECO:0000313" key="4">
    <source>
        <dbReference type="EMBL" id="KAK4880857.1"/>
    </source>
</evidence>
<keyword evidence="5" id="KW-1185">Reference proteome</keyword>
<name>A0AAN7PAB6_9COLE</name>
<keyword evidence="2" id="KW-0812">Transmembrane</keyword>
<comment type="caution">
    <text evidence="4">The sequence shown here is derived from an EMBL/GenBank/DDBJ whole genome shotgun (WGS) entry which is preliminary data.</text>
</comment>
<sequence>MKNFRLLVPVVLIISCTVLIKEVSVLIAYDCENINNNYTVVSIQDVASCPDEQQSYSEIPTTVMVLQRNDFKQQRVLACLIEVTRIIQHCGMHSHTSAVADGVSNFIHFIGREECQNIYRFKTIRLFNQLVGNIKPNGTTTASLTIMGTLKDDSTCEGTSYHENGHTWTKVIVVAAVKIHTRDYLATVKLNENELSLINGVTCSYVEGYCMDSTYGETVWDYSPTVSCDGGLTNLFKGPAAIIVNRNHPKDQILVVEQGDKIFALSLIKTLSLCGFEVWQSEHPKLLIILNHNHTNIQPKMQLIPQNTDMLSYINSKLLYIEQAYKRTTSQLYTNTVHRKCLLHREVIKNRLLLAPISPNALTTLIKNNIGHVGRVVGEVLYIMQCTPKVVEIRRTKNCYQQLPITINNQSKFMAPITHLIQDHAEQVECSLLTPPMFNINGKWVGLTPQPVEKNPPQVLGVEEEEELKFKTIQPIGVSGLYTQEDLAKVQRMLNFGNERAAVETMLTLKLSGNTNTDYQGYSTLHLFDTAEIKKIARNTLQYIWGWFTDIGMFMSGLIGVYAAFKTLKYLLGVIINGLAIYKTVGCGLQLLASIWNTLAVWIVHKYQAEHKHTDVEAQLNEPQDQPTCASTSTLAHHTQRPNTVEASTTSLAPTYPNIDHWTSTMTSS</sequence>
<proteinExistence type="predicted"/>
<dbReference type="Proteomes" id="UP001353858">
    <property type="component" value="Unassembled WGS sequence"/>
</dbReference>
<evidence type="ECO:0008006" key="6">
    <source>
        <dbReference type="Google" id="ProtNLM"/>
    </source>
</evidence>
<protein>
    <recommendedName>
        <fullName evidence="6">Glycoprotein</fullName>
    </recommendedName>
</protein>
<feature type="transmembrane region" description="Helical" evidence="2">
    <location>
        <begin position="544"/>
        <end position="565"/>
    </location>
</feature>
<dbReference type="PROSITE" id="PS51257">
    <property type="entry name" value="PROKAR_LIPOPROTEIN"/>
    <property type="match status" value="1"/>
</dbReference>
<keyword evidence="2" id="KW-1133">Transmembrane helix</keyword>
<gene>
    <name evidence="4" type="ORF">RN001_004176</name>
</gene>
<accession>A0AAN7PAB6</accession>
<feature type="chain" id="PRO_5042891942" description="Glycoprotein" evidence="3">
    <location>
        <begin position="21"/>
        <end position="669"/>
    </location>
</feature>
<reference evidence="5" key="1">
    <citation type="submission" date="2023-01" db="EMBL/GenBank/DDBJ databases">
        <title>Key to firefly adult light organ development and bioluminescence: homeobox transcription factors regulate luciferase expression and transportation to peroxisome.</title>
        <authorList>
            <person name="Fu X."/>
        </authorList>
    </citation>
    <scope>NUCLEOTIDE SEQUENCE [LARGE SCALE GENOMIC DNA]</scope>
</reference>
<keyword evidence="2" id="KW-0472">Membrane</keyword>
<dbReference type="Pfam" id="PF24664">
    <property type="entry name" value="Monjiviricetes_fusion"/>
    <property type="match status" value="1"/>
</dbReference>
<evidence type="ECO:0000256" key="1">
    <source>
        <dbReference type="SAM" id="MobiDB-lite"/>
    </source>
</evidence>
<dbReference type="AlphaFoldDB" id="A0AAN7PAB6"/>
<feature type="region of interest" description="Disordered" evidence="1">
    <location>
        <begin position="620"/>
        <end position="650"/>
    </location>
</feature>
<evidence type="ECO:0000256" key="3">
    <source>
        <dbReference type="SAM" id="SignalP"/>
    </source>
</evidence>
<feature type="compositionally biased region" description="Polar residues" evidence="1">
    <location>
        <begin position="621"/>
        <end position="650"/>
    </location>
</feature>
<organism evidence="4 5">
    <name type="scientific">Aquatica leii</name>
    <dbReference type="NCBI Taxonomy" id="1421715"/>
    <lineage>
        <taxon>Eukaryota</taxon>
        <taxon>Metazoa</taxon>
        <taxon>Ecdysozoa</taxon>
        <taxon>Arthropoda</taxon>
        <taxon>Hexapoda</taxon>
        <taxon>Insecta</taxon>
        <taxon>Pterygota</taxon>
        <taxon>Neoptera</taxon>
        <taxon>Endopterygota</taxon>
        <taxon>Coleoptera</taxon>
        <taxon>Polyphaga</taxon>
        <taxon>Elateriformia</taxon>
        <taxon>Elateroidea</taxon>
        <taxon>Lampyridae</taxon>
        <taxon>Luciolinae</taxon>
        <taxon>Aquatica</taxon>
    </lineage>
</organism>
<dbReference type="EMBL" id="JARPUR010000002">
    <property type="protein sequence ID" value="KAK4880857.1"/>
    <property type="molecule type" value="Genomic_DNA"/>
</dbReference>